<feature type="transmembrane region" description="Helical" evidence="1">
    <location>
        <begin position="31"/>
        <end position="50"/>
    </location>
</feature>
<accession>A0ABS2SYQ6</accession>
<sequence>MKQPFRILLLILFSLIPFGFLAMYWDFVGRTIMGYGIWIIASLVSGFLAKRWLSWKLVFLVPLPSMLLSYVLLWLPADPYWDSFFKPFTASSALGFFSLLQLIPFSIGGYLAFRIKKADRPNNS</sequence>
<reference evidence="2" key="1">
    <citation type="submission" date="2021-01" db="EMBL/GenBank/DDBJ databases">
        <title>Genomic Encyclopedia of Type Strains, Phase IV (KMG-IV): sequencing the most valuable type-strain genomes for metagenomic binning, comparative biology and taxonomic classification.</title>
        <authorList>
            <person name="Goeker M."/>
        </authorList>
    </citation>
    <scope>NUCLEOTIDE SEQUENCE</scope>
    <source>
        <strain evidence="2">DSM 21943</strain>
    </source>
</reference>
<evidence type="ECO:0000313" key="2">
    <source>
        <dbReference type="EMBL" id="MBM7840658.1"/>
    </source>
</evidence>
<comment type="caution">
    <text evidence="2">The sequence shown here is derived from an EMBL/GenBank/DDBJ whole genome shotgun (WGS) entry which is preliminary data.</text>
</comment>
<dbReference type="RefSeq" id="WP_204468369.1">
    <property type="nucleotide sequence ID" value="NZ_JAFBCV010000016.1"/>
</dbReference>
<keyword evidence="1" id="KW-0812">Transmembrane</keyword>
<dbReference type="Proteomes" id="UP001179280">
    <property type="component" value="Unassembled WGS sequence"/>
</dbReference>
<evidence type="ECO:0000256" key="1">
    <source>
        <dbReference type="SAM" id="Phobius"/>
    </source>
</evidence>
<keyword evidence="3" id="KW-1185">Reference proteome</keyword>
<feature type="transmembrane region" description="Helical" evidence="1">
    <location>
        <begin position="7"/>
        <end position="25"/>
    </location>
</feature>
<evidence type="ECO:0000313" key="3">
    <source>
        <dbReference type="Proteomes" id="UP001179280"/>
    </source>
</evidence>
<name>A0ABS2SYQ6_9BACI</name>
<feature type="transmembrane region" description="Helical" evidence="1">
    <location>
        <begin position="89"/>
        <end position="113"/>
    </location>
</feature>
<keyword evidence="1" id="KW-1133">Transmembrane helix</keyword>
<feature type="transmembrane region" description="Helical" evidence="1">
    <location>
        <begin position="57"/>
        <end position="77"/>
    </location>
</feature>
<proteinExistence type="predicted"/>
<dbReference type="EMBL" id="JAFBCV010000016">
    <property type="protein sequence ID" value="MBM7840658.1"/>
    <property type="molecule type" value="Genomic_DNA"/>
</dbReference>
<gene>
    <name evidence="2" type="ORF">JOC54_003951</name>
</gene>
<organism evidence="2 3">
    <name type="scientific">Shouchella xiaoxiensis</name>
    <dbReference type="NCBI Taxonomy" id="766895"/>
    <lineage>
        <taxon>Bacteria</taxon>
        <taxon>Bacillati</taxon>
        <taxon>Bacillota</taxon>
        <taxon>Bacilli</taxon>
        <taxon>Bacillales</taxon>
        <taxon>Bacillaceae</taxon>
        <taxon>Shouchella</taxon>
    </lineage>
</organism>
<protein>
    <submittedName>
        <fullName evidence="2">Uncharacterized protein</fullName>
    </submittedName>
</protein>
<keyword evidence="1" id="KW-0472">Membrane</keyword>